<gene>
    <name evidence="1" type="ORF">AMTR_s00043p00181980</name>
</gene>
<dbReference type="AlphaFoldDB" id="W1PYZ8"/>
<proteinExistence type="predicted"/>
<name>W1PYZ8_AMBTC</name>
<dbReference type="HOGENOM" id="CLU_1542149_0_0_1"/>
<dbReference type="EMBL" id="KI392605">
    <property type="protein sequence ID" value="ERN12760.1"/>
    <property type="molecule type" value="Genomic_DNA"/>
</dbReference>
<evidence type="ECO:0000313" key="1">
    <source>
        <dbReference type="EMBL" id="ERN12760.1"/>
    </source>
</evidence>
<protein>
    <submittedName>
        <fullName evidence="1">Uncharacterized protein</fullName>
    </submittedName>
</protein>
<organism evidence="1 2">
    <name type="scientific">Amborella trichopoda</name>
    <dbReference type="NCBI Taxonomy" id="13333"/>
    <lineage>
        <taxon>Eukaryota</taxon>
        <taxon>Viridiplantae</taxon>
        <taxon>Streptophyta</taxon>
        <taxon>Embryophyta</taxon>
        <taxon>Tracheophyta</taxon>
        <taxon>Spermatophyta</taxon>
        <taxon>Magnoliopsida</taxon>
        <taxon>Amborellales</taxon>
        <taxon>Amborellaceae</taxon>
        <taxon>Amborella</taxon>
    </lineage>
</organism>
<evidence type="ECO:0000313" key="2">
    <source>
        <dbReference type="Proteomes" id="UP000017836"/>
    </source>
</evidence>
<keyword evidence="2" id="KW-1185">Reference proteome</keyword>
<sequence>MNLTAVHDHQPTATHDNSCTPFTQSLYHCCPSLNHTHRALCVTAAPSLPVTNSAAPGCHYFLPTQLQPIFTFSNPPPRPCCPTPGSHLRLSLFSTHSAAVIPIFDHLHSSHHAAHLFSCNSHRQATNHHLFPPRRQQPSSSTLLPLISATNFYHLGHFLLQPSSLLPGSHPHVS</sequence>
<dbReference type="Proteomes" id="UP000017836">
    <property type="component" value="Unassembled WGS sequence"/>
</dbReference>
<accession>W1PYZ8</accession>
<dbReference type="Gramene" id="ERN12760">
    <property type="protein sequence ID" value="ERN12760"/>
    <property type="gene ID" value="AMTR_s00043p00181980"/>
</dbReference>
<reference evidence="2" key="1">
    <citation type="journal article" date="2013" name="Science">
        <title>The Amborella genome and the evolution of flowering plants.</title>
        <authorList>
            <consortium name="Amborella Genome Project"/>
        </authorList>
    </citation>
    <scope>NUCLEOTIDE SEQUENCE [LARGE SCALE GENOMIC DNA]</scope>
</reference>